<keyword evidence="2" id="KW-1185">Reference proteome</keyword>
<name>A0AAE0GZV3_9CHLO</name>
<comment type="caution">
    <text evidence="1">The sequence shown here is derived from an EMBL/GenBank/DDBJ whole genome shotgun (WGS) entry which is preliminary data.</text>
</comment>
<evidence type="ECO:0000313" key="2">
    <source>
        <dbReference type="Proteomes" id="UP001190700"/>
    </source>
</evidence>
<reference evidence="1 2" key="1">
    <citation type="journal article" date="2015" name="Genome Biol. Evol.">
        <title>Comparative Genomics of a Bacterivorous Green Alga Reveals Evolutionary Causalities and Consequences of Phago-Mixotrophic Mode of Nutrition.</title>
        <authorList>
            <person name="Burns J.A."/>
            <person name="Paasch A."/>
            <person name="Narechania A."/>
            <person name="Kim E."/>
        </authorList>
    </citation>
    <scope>NUCLEOTIDE SEQUENCE [LARGE SCALE GENOMIC DNA]</scope>
    <source>
        <strain evidence="1 2">PLY_AMNH</strain>
    </source>
</reference>
<organism evidence="1 2">
    <name type="scientific">Cymbomonas tetramitiformis</name>
    <dbReference type="NCBI Taxonomy" id="36881"/>
    <lineage>
        <taxon>Eukaryota</taxon>
        <taxon>Viridiplantae</taxon>
        <taxon>Chlorophyta</taxon>
        <taxon>Pyramimonadophyceae</taxon>
        <taxon>Pyramimonadales</taxon>
        <taxon>Pyramimonadaceae</taxon>
        <taxon>Cymbomonas</taxon>
    </lineage>
</organism>
<evidence type="ECO:0000313" key="1">
    <source>
        <dbReference type="EMBL" id="KAK3287294.1"/>
    </source>
</evidence>
<protein>
    <submittedName>
        <fullName evidence="1">Uncharacterized protein</fullName>
    </submittedName>
</protein>
<dbReference type="AlphaFoldDB" id="A0AAE0GZV3"/>
<dbReference type="Proteomes" id="UP001190700">
    <property type="component" value="Unassembled WGS sequence"/>
</dbReference>
<sequence>MPSKGPFTVVLTVVPKTKKCKNMNEWEHGFFRIPCEAPAEARFDLVNFLAWTKTIAVEFTFDHFSELYEHLVRQMLITGTTRAIGSISLTAATSDIEVTPAGAVEVPVATPGPAVEVEIETEVALAVADVEFELANMEDDAEVTPPGLPGETVAFERHDRVPMTWEVERIAPLPVTQVSPDLATAIGAMVGENERRCNEEECERVGCSIPTLTSRAQLVTAAFQGWHDVEFLVRCAACGAGWPSEEIEVDEPYRVPNYVGPEHMDAMRDELKRESEADHIFLAR</sequence>
<gene>
    <name evidence="1" type="ORF">CYMTET_5188</name>
</gene>
<proteinExistence type="predicted"/>
<dbReference type="EMBL" id="LGRX02000920">
    <property type="protein sequence ID" value="KAK3287294.1"/>
    <property type="molecule type" value="Genomic_DNA"/>
</dbReference>
<accession>A0AAE0GZV3</accession>